<reference evidence="1 2" key="1">
    <citation type="submission" date="2016-10" db="EMBL/GenBank/DDBJ databases">
        <title>Paenibacillus species isolates.</title>
        <authorList>
            <person name="Beno S.M."/>
        </authorList>
    </citation>
    <scope>NUCLEOTIDE SEQUENCE [LARGE SCALE GENOMIC DNA]</scope>
    <source>
        <strain evidence="1 2">FSL H7-0604</strain>
    </source>
</reference>
<evidence type="ECO:0000313" key="1">
    <source>
        <dbReference type="EMBL" id="OMD20357.1"/>
    </source>
</evidence>
<gene>
    <name evidence="1" type="ORF">BJP51_09750</name>
</gene>
<organism evidence="1 2">
    <name type="scientific">Paenibacillus odorifer</name>
    <dbReference type="NCBI Taxonomy" id="189426"/>
    <lineage>
        <taxon>Bacteria</taxon>
        <taxon>Bacillati</taxon>
        <taxon>Bacillota</taxon>
        <taxon>Bacilli</taxon>
        <taxon>Bacillales</taxon>
        <taxon>Paenibacillaceae</taxon>
        <taxon>Paenibacillus</taxon>
    </lineage>
</organism>
<dbReference type="EMBL" id="MKQP01000100">
    <property type="protein sequence ID" value="OMD20357.1"/>
    <property type="molecule type" value="Genomic_DNA"/>
</dbReference>
<dbReference type="AlphaFoldDB" id="A0A1R0WSH9"/>
<dbReference type="RefSeq" id="WP_076179934.1">
    <property type="nucleotide sequence ID" value="NZ_MKQP01000100.1"/>
</dbReference>
<dbReference type="Proteomes" id="UP000187465">
    <property type="component" value="Unassembled WGS sequence"/>
</dbReference>
<comment type="caution">
    <text evidence="1">The sequence shown here is derived from an EMBL/GenBank/DDBJ whole genome shotgun (WGS) entry which is preliminary data.</text>
</comment>
<protein>
    <submittedName>
        <fullName evidence="1">Uncharacterized protein</fullName>
    </submittedName>
</protein>
<evidence type="ECO:0000313" key="2">
    <source>
        <dbReference type="Proteomes" id="UP000187465"/>
    </source>
</evidence>
<accession>A0A1R0WSH9</accession>
<sequence length="64" mass="7561">MKEPNKILFNGEFYNYEEYEDGSKRIYKEKNSRGFKINIKVSGDPEELKEGMKALKDFYVKGCL</sequence>
<name>A0A1R0WSH9_9BACL</name>
<proteinExistence type="predicted"/>